<keyword evidence="4" id="KW-0472">Membrane</keyword>
<name>A0A922L4V7_DERFA</name>
<dbReference type="Gene3D" id="3.40.50.720">
    <property type="entry name" value="NAD(P)-binding Rossmann-like Domain"/>
    <property type="match status" value="3"/>
</dbReference>
<keyword evidence="2 4" id="KW-0444">Lipid biosynthesis</keyword>
<comment type="function">
    <text evidence="4">Catalyzes the reduction of fatty acyl-CoA to fatty alcohols.</text>
</comment>
<feature type="transmembrane region" description="Helical" evidence="4">
    <location>
        <begin position="1546"/>
        <end position="1568"/>
    </location>
</feature>
<gene>
    <name evidence="7" type="ORF">DERF_008547</name>
</gene>
<feature type="transmembrane region" description="Helical" evidence="4">
    <location>
        <begin position="473"/>
        <end position="490"/>
    </location>
</feature>
<keyword evidence="4" id="KW-0812">Transmembrane</keyword>
<dbReference type="SUPFAM" id="SSF51735">
    <property type="entry name" value="NAD(P)-binding Rossmann-fold domains"/>
    <property type="match status" value="3"/>
</dbReference>
<dbReference type="CDD" id="cd09071">
    <property type="entry name" value="FAR_C"/>
    <property type="match status" value="3"/>
</dbReference>
<feature type="transmembrane region" description="Helical" evidence="4">
    <location>
        <begin position="960"/>
        <end position="977"/>
    </location>
</feature>
<dbReference type="GO" id="GO:0102965">
    <property type="term" value="F:alcohol-forming long-chain fatty acyl-CoA reductase activity"/>
    <property type="evidence" value="ECO:0007669"/>
    <property type="project" value="UniProtKB-EC"/>
</dbReference>
<feature type="domain" description="Thioester reductase (TE)" evidence="6">
    <location>
        <begin position="517"/>
        <end position="775"/>
    </location>
</feature>
<comment type="catalytic activity">
    <reaction evidence="4">
        <text>a long-chain fatty acyl-CoA + 2 NADPH + 2 H(+) = a long-chain primary fatty alcohol + 2 NADP(+) + CoA</text>
        <dbReference type="Rhea" id="RHEA:52716"/>
        <dbReference type="ChEBI" id="CHEBI:15378"/>
        <dbReference type="ChEBI" id="CHEBI:57287"/>
        <dbReference type="ChEBI" id="CHEBI:57783"/>
        <dbReference type="ChEBI" id="CHEBI:58349"/>
        <dbReference type="ChEBI" id="CHEBI:77396"/>
        <dbReference type="ChEBI" id="CHEBI:83139"/>
        <dbReference type="EC" id="1.2.1.84"/>
    </reaction>
</comment>
<dbReference type="Pfam" id="PF07993">
    <property type="entry name" value="NAD_binding_4"/>
    <property type="match status" value="3"/>
</dbReference>
<dbReference type="PANTHER" id="PTHR11011:SF45">
    <property type="entry name" value="FATTY ACYL-COA REDUCTASE CG8306-RELATED"/>
    <property type="match status" value="1"/>
</dbReference>
<evidence type="ECO:0000256" key="3">
    <source>
        <dbReference type="ARBA" id="ARBA00023098"/>
    </source>
</evidence>
<protein>
    <recommendedName>
        <fullName evidence="4">Fatty acyl-CoA reductase</fullName>
        <ecNumber evidence="4">1.2.1.84</ecNumber>
    </recommendedName>
</protein>
<evidence type="ECO:0000256" key="4">
    <source>
        <dbReference type="RuleBase" id="RU363097"/>
    </source>
</evidence>
<dbReference type="EC" id="1.2.1.84" evidence="4"/>
<feature type="transmembrane region" description="Helical" evidence="4">
    <location>
        <begin position="1523"/>
        <end position="1540"/>
    </location>
</feature>
<feature type="transmembrane region" description="Helical" evidence="4">
    <location>
        <begin position="846"/>
        <end position="867"/>
    </location>
</feature>
<dbReference type="GO" id="GO:0035336">
    <property type="term" value="P:long-chain fatty-acyl-CoA metabolic process"/>
    <property type="evidence" value="ECO:0007669"/>
    <property type="project" value="TreeGrafter"/>
</dbReference>
<feature type="transmembrane region" description="Helical" evidence="4">
    <location>
        <begin position="496"/>
        <end position="519"/>
    </location>
</feature>
<reference evidence="7" key="2">
    <citation type="journal article" date="2022" name="Res Sq">
        <title>Comparative Genomics Reveals Insights into the Divergent Evolution of Astigmatic Mites and Household Pest Adaptations.</title>
        <authorList>
            <person name="Xiong Q."/>
            <person name="Wan A.T.-Y."/>
            <person name="Liu X.-Y."/>
            <person name="Fung C.S.-H."/>
            <person name="Xiao X."/>
            <person name="Malainual N."/>
            <person name="Hou J."/>
            <person name="Wang L."/>
            <person name="Wang M."/>
            <person name="Yang K."/>
            <person name="Cui Y."/>
            <person name="Leung E."/>
            <person name="Nong W."/>
            <person name="Shin S.-K."/>
            <person name="Au S."/>
            <person name="Jeong K.Y."/>
            <person name="Chew F.T."/>
            <person name="Hui J."/>
            <person name="Leung T.F."/>
            <person name="Tungtrongchitr A."/>
            <person name="Zhong N."/>
            <person name="Liu Z."/>
            <person name="Tsui S."/>
        </authorList>
    </citation>
    <scope>NUCLEOTIDE SEQUENCE</scope>
    <source>
        <strain evidence="7">Derf</strain>
        <tissue evidence="7">Whole organism</tissue>
    </source>
</reference>
<keyword evidence="4" id="KW-0521">NADP</keyword>
<feature type="transmembrane region" description="Helical" evidence="4">
    <location>
        <begin position="984"/>
        <end position="1007"/>
    </location>
</feature>
<feature type="transmembrane region" description="Helical" evidence="4">
    <location>
        <begin position="362"/>
        <end position="380"/>
    </location>
</feature>
<reference evidence="7" key="1">
    <citation type="submission" date="2013-05" db="EMBL/GenBank/DDBJ databases">
        <authorList>
            <person name="Yim A.K.Y."/>
            <person name="Chan T.F."/>
            <person name="Ji K.M."/>
            <person name="Liu X.Y."/>
            <person name="Zhou J.W."/>
            <person name="Li R.Q."/>
            <person name="Yang K.Y."/>
            <person name="Li J."/>
            <person name="Li M."/>
            <person name="Law P.T.W."/>
            <person name="Wu Y.L."/>
            <person name="Cai Z.L."/>
            <person name="Qin H."/>
            <person name="Bao Y."/>
            <person name="Leung R.K.K."/>
            <person name="Ng P.K.S."/>
            <person name="Zou J."/>
            <person name="Zhong X.J."/>
            <person name="Ran P.X."/>
            <person name="Zhong N.S."/>
            <person name="Liu Z.G."/>
            <person name="Tsui S.K.W."/>
        </authorList>
    </citation>
    <scope>NUCLEOTIDE SEQUENCE</scope>
    <source>
        <strain evidence="7">Derf</strain>
        <tissue evidence="7">Whole organism</tissue>
    </source>
</reference>
<feature type="domain" description="Fatty acyl-CoA reductase C-terminal" evidence="5">
    <location>
        <begin position="365"/>
        <end position="456"/>
    </location>
</feature>
<dbReference type="GO" id="GO:0005777">
    <property type="term" value="C:peroxisome"/>
    <property type="evidence" value="ECO:0007669"/>
    <property type="project" value="TreeGrafter"/>
</dbReference>
<dbReference type="EMBL" id="ASGP02000003">
    <property type="protein sequence ID" value="KAH9517931.1"/>
    <property type="molecule type" value="Genomic_DNA"/>
</dbReference>
<keyword evidence="8" id="KW-1185">Reference proteome</keyword>
<keyword evidence="4" id="KW-0560">Oxidoreductase</keyword>
<comment type="similarity">
    <text evidence="1 4">Belongs to the fatty acyl-CoA reductase family.</text>
</comment>
<evidence type="ECO:0000256" key="1">
    <source>
        <dbReference type="ARBA" id="ARBA00005928"/>
    </source>
</evidence>
<dbReference type="Proteomes" id="UP000790347">
    <property type="component" value="Unassembled WGS sequence"/>
</dbReference>
<evidence type="ECO:0000259" key="6">
    <source>
        <dbReference type="Pfam" id="PF07993"/>
    </source>
</evidence>
<proteinExistence type="inferred from homology"/>
<accession>A0A922L4V7</accession>
<dbReference type="GO" id="GO:0080019">
    <property type="term" value="F:alcohol-forming very long-chain fatty acyl-CoA reductase activity"/>
    <property type="evidence" value="ECO:0007669"/>
    <property type="project" value="InterPro"/>
</dbReference>
<dbReference type="InterPro" id="IPR013120">
    <property type="entry name" value="FAR_NAD-bd"/>
</dbReference>
<dbReference type="CDD" id="cd05236">
    <property type="entry name" value="FAR-N_SDR_e"/>
    <property type="match status" value="3"/>
</dbReference>
<feature type="domain" description="Thioester reductase (TE)" evidence="6">
    <location>
        <begin position="20"/>
        <end position="288"/>
    </location>
</feature>
<sequence>MTTISEFSVLKFYHDKTIFITGVTGFVGKVLLEKILRQCSCKRIYVLIRDKCFETSQKRLSNLLSTSPVFELHQDKIDKIFAINGDITANGLGISVEDRKKLINEVDVVFHSAATVNFDGITKKFIEQNIDGTDSILKLCSEMLNLKSIVYVSTAYCNCHLKEIEEKIYPIDTDQDFESYLNDLRINYGDISLKIGDEALKNRPNPYTLSKSIAEWMIEKRYSSLPIIICRPSIVNSSIKEPIPGWCDSTAGVAGSVLYYGLGISRLVIMDLNAKADIIPVDIVSNAVICSGAFRASKFYKDDKKVVNITLGNNSITWGKLVNEIDQMKNIVQSMKTIRPISVYVNPSRTLLDRLQLNLRMIFSHYLFAYFFDLICVIMMQKRFVVKLMNRVHKGIYLLKPFTCNGWLFHNHNIQYMNGLLPENERLLFNTNVNSIEWEKYFFDFVLGCRRYLVKDPDSTLNMAKRRYNRIEIIYTIFILIIHSLLYWLFKSLVLQTILWSSILVLFFDFIFLLYIVLLEKILRQCSCKRIYVLIRDKCFETSQKRLSNLLSTSPVFELHQDKIDKIFAINGDITANGLGISVEDRKKLINEVDVVFHSAATVNFDGITKKFIEQNIDGTDAILKLCSEMLNLKSIVYVSTAYCNCHLKEIEEKIYPIDTDQDFESYLNDLRINFGDISLKIGDEALKNRPNPYTLSKSIAEWMIEKRYSSLPIIICRPSIVNSSIKEPMPGWCDSKAGVAGVVLCSALGISRLVIMDLNAKADIIPVDIVVNAMICSGAFRASKFYTDDKKVANITLGDNSITWGKLFYETIRIKNVVPPMKTIRPVSVYVNPSRTLLDRLQLNLRMIFSHYLFAYLFDLICVIMMQKRFMVKLLDRVQKGIYLLKPFTCNEWLFHNNNIQHMNGLLPKNERLLFNTNVHSIEWEKYFFDFVLGCRRYLVKDPDSTLNMAKRRYNRLEILYTIFILIIHSLLYWLFKSLVLQTILWSSILVLFFDFLFLLYIGVIIDSAVYMNDGPIYWISIIKTDTHVNPIDCPSMVFISKYDPMVNYDDHAKKKTFEKHHNNDLIAMIKSWNQSSHVLLEKILRQCSCKRIYVLIRDKCFETSQKRLSNLLSTSPVFELHQDKIDKIFAINGDITANGLGISVEDRKKLINEVDVVFHSAATVNFDGITKKFIEQNIDGTDAILKLCSEMLNLKSIVYVSTAYCNCHLKEIEEKIYPIDTDQDFESYLNELRINYGDISLKIGDEALKNRPNPYTLSKSIAEWMIEKRYSSLPIIICRPSIVNSSIKEPMPGWCDSTAGVAGSILCNGLGISRLVIMDLNAKADIIPVDIVVNAMICSGAFRASNFYKDDKKIVNITLGDNSITWGKLVNETDRMKNVTPSMKTIRPVSVYVNPSRTLLDRLQLNLIMIFSHYLFAYLFDLICVIMMQKRFMVKLMDRVHKGIYLLKPFTCNGWLFHNHNIQYMNGLLPENERLLFNTNVNSIEWETYFYNFVLGCRRYLVNDPDSTLNIAKRRYNRIEILYTISILIIHSLLYWLFKSMVLQTILWSSILILFFDFIFLLYIGYHLFQINGNIIDELQFMTKHFSKEN</sequence>
<evidence type="ECO:0000313" key="8">
    <source>
        <dbReference type="Proteomes" id="UP000790347"/>
    </source>
</evidence>
<dbReference type="PANTHER" id="PTHR11011">
    <property type="entry name" value="MALE STERILITY PROTEIN 2-RELATED"/>
    <property type="match status" value="1"/>
</dbReference>
<dbReference type="InterPro" id="IPR026055">
    <property type="entry name" value="FAR"/>
</dbReference>
<evidence type="ECO:0000256" key="2">
    <source>
        <dbReference type="ARBA" id="ARBA00022516"/>
    </source>
</evidence>
<evidence type="ECO:0000259" key="5">
    <source>
        <dbReference type="Pfam" id="PF03015"/>
    </source>
</evidence>
<organism evidence="7 8">
    <name type="scientific">Dermatophagoides farinae</name>
    <name type="common">American house dust mite</name>
    <dbReference type="NCBI Taxonomy" id="6954"/>
    <lineage>
        <taxon>Eukaryota</taxon>
        <taxon>Metazoa</taxon>
        <taxon>Ecdysozoa</taxon>
        <taxon>Arthropoda</taxon>
        <taxon>Chelicerata</taxon>
        <taxon>Arachnida</taxon>
        <taxon>Acari</taxon>
        <taxon>Acariformes</taxon>
        <taxon>Sarcoptiformes</taxon>
        <taxon>Astigmata</taxon>
        <taxon>Psoroptidia</taxon>
        <taxon>Analgoidea</taxon>
        <taxon>Pyroglyphidae</taxon>
        <taxon>Dermatophagoidinae</taxon>
        <taxon>Dermatophagoides</taxon>
    </lineage>
</organism>
<feature type="domain" description="Fatty acyl-CoA reductase C-terminal" evidence="5">
    <location>
        <begin position="1415"/>
        <end position="1506"/>
    </location>
</feature>
<keyword evidence="3 4" id="KW-0443">Lipid metabolism</keyword>
<comment type="caution">
    <text evidence="7">The sequence shown here is derived from an EMBL/GenBank/DDBJ whole genome shotgun (WGS) entry which is preliminary data.</text>
</comment>
<dbReference type="Pfam" id="PF03015">
    <property type="entry name" value="Sterile"/>
    <property type="match status" value="3"/>
</dbReference>
<feature type="domain" description="Thioester reductase (TE)" evidence="6">
    <location>
        <begin position="1080"/>
        <end position="1338"/>
    </location>
</feature>
<keyword evidence="4" id="KW-1133">Transmembrane helix</keyword>
<dbReference type="InterPro" id="IPR036291">
    <property type="entry name" value="NAD(P)-bd_dom_sf"/>
</dbReference>
<dbReference type="InterPro" id="IPR033640">
    <property type="entry name" value="FAR_C"/>
</dbReference>
<feature type="transmembrane region" description="Helical" evidence="4">
    <location>
        <begin position="1409"/>
        <end position="1430"/>
    </location>
</feature>
<feature type="domain" description="Fatty acyl-CoA reductase C-terminal" evidence="5">
    <location>
        <begin position="852"/>
        <end position="943"/>
    </location>
</feature>
<evidence type="ECO:0000313" key="7">
    <source>
        <dbReference type="EMBL" id="KAH9517931.1"/>
    </source>
</evidence>